<feature type="region of interest" description="Disordered" evidence="1">
    <location>
        <begin position="523"/>
        <end position="822"/>
    </location>
</feature>
<dbReference type="InterPro" id="IPR024527">
    <property type="entry name" value="Eisosome1"/>
</dbReference>
<evidence type="ECO:0008006" key="4">
    <source>
        <dbReference type="Google" id="ProtNLM"/>
    </source>
</evidence>
<dbReference type="Proteomes" id="UP000250140">
    <property type="component" value="Unassembled WGS sequence"/>
</dbReference>
<evidence type="ECO:0000256" key="1">
    <source>
        <dbReference type="SAM" id="MobiDB-lite"/>
    </source>
</evidence>
<evidence type="ECO:0000313" key="2">
    <source>
        <dbReference type="EMBL" id="OCL06552.1"/>
    </source>
</evidence>
<organism evidence="2 3">
    <name type="scientific">Glonium stellatum</name>
    <dbReference type="NCBI Taxonomy" id="574774"/>
    <lineage>
        <taxon>Eukaryota</taxon>
        <taxon>Fungi</taxon>
        <taxon>Dikarya</taxon>
        <taxon>Ascomycota</taxon>
        <taxon>Pezizomycotina</taxon>
        <taxon>Dothideomycetes</taxon>
        <taxon>Pleosporomycetidae</taxon>
        <taxon>Gloniales</taxon>
        <taxon>Gloniaceae</taxon>
        <taxon>Glonium</taxon>
    </lineage>
</organism>
<dbReference type="OrthoDB" id="4070583at2759"/>
<feature type="region of interest" description="Disordered" evidence="1">
    <location>
        <begin position="378"/>
        <end position="408"/>
    </location>
</feature>
<feature type="compositionally biased region" description="Basic and acidic residues" evidence="1">
    <location>
        <begin position="805"/>
        <end position="822"/>
    </location>
</feature>
<accession>A0A8E2EX53</accession>
<feature type="compositionally biased region" description="Basic residues" evidence="1">
    <location>
        <begin position="684"/>
        <end position="697"/>
    </location>
</feature>
<feature type="compositionally biased region" description="Basic and acidic residues" evidence="1">
    <location>
        <begin position="523"/>
        <end position="597"/>
    </location>
</feature>
<dbReference type="AlphaFoldDB" id="A0A8E2EX53"/>
<protein>
    <recommendedName>
        <fullName evidence="4">Eisosome protein 1</fullName>
    </recommendedName>
</protein>
<name>A0A8E2EX53_9PEZI</name>
<feature type="compositionally biased region" description="Low complexity" evidence="1">
    <location>
        <begin position="727"/>
        <end position="753"/>
    </location>
</feature>
<dbReference type="PANTHER" id="PTHR28298">
    <property type="entry name" value="EISOSOME PROTEIN 1"/>
    <property type="match status" value="1"/>
</dbReference>
<dbReference type="EMBL" id="KV750035">
    <property type="protein sequence ID" value="OCL06552.1"/>
    <property type="molecule type" value="Genomic_DNA"/>
</dbReference>
<feature type="region of interest" description="Disordered" evidence="1">
    <location>
        <begin position="191"/>
        <end position="254"/>
    </location>
</feature>
<dbReference type="PANTHER" id="PTHR28298:SF1">
    <property type="entry name" value="EISOSOME PROTEIN 1"/>
    <property type="match status" value="1"/>
</dbReference>
<feature type="compositionally biased region" description="Low complexity" evidence="1">
    <location>
        <begin position="705"/>
        <end position="715"/>
    </location>
</feature>
<dbReference type="Pfam" id="PF12757">
    <property type="entry name" value="Eisosome1"/>
    <property type="match status" value="1"/>
</dbReference>
<feature type="compositionally biased region" description="Low complexity" evidence="1">
    <location>
        <begin position="669"/>
        <end position="678"/>
    </location>
</feature>
<dbReference type="GO" id="GO:0070941">
    <property type="term" value="P:eisosome assembly"/>
    <property type="evidence" value="ECO:0007669"/>
    <property type="project" value="TreeGrafter"/>
</dbReference>
<keyword evidence="3" id="KW-1185">Reference proteome</keyword>
<gene>
    <name evidence="2" type="ORF">AOQ84DRAFT_398949</name>
</gene>
<feature type="compositionally biased region" description="Polar residues" evidence="1">
    <location>
        <begin position="310"/>
        <end position="320"/>
    </location>
</feature>
<feature type="region of interest" description="Disordered" evidence="1">
    <location>
        <begin position="305"/>
        <end position="332"/>
    </location>
</feature>
<proteinExistence type="predicted"/>
<reference evidence="2 3" key="1">
    <citation type="journal article" date="2016" name="Nat. Commun.">
        <title>Ectomycorrhizal ecology is imprinted in the genome of the dominant symbiotic fungus Cenococcum geophilum.</title>
        <authorList>
            <consortium name="DOE Joint Genome Institute"/>
            <person name="Peter M."/>
            <person name="Kohler A."/>
            <person name="Ohm R.A."/>
            <person name="Kuo A."/>
            <person name="Krutzmann J."/>
            <person name="Morin E."/>
            <person name="Arend M."/>
            <person name="Barry K.W."/>
            <person name="Binder M."/>
            <person name="Choi C."/>
            <person name="Clum A."/>
            <person name="Copeland A."/>
            <person name="Grisel N."/>
            <person name="Haridas S."/>
            <person name="Kipfer T."/>
            <person name="LaButti K."/>
            <person name="Lindquist E."/>
            <person name="Lipzen A."/>
            <person name="Maire R."/>
            <person name="Meier B."/>
            <person name="Mihaltcheva S."/>
            <person name="Molinier V."/>
            <person name="Murat C."/>
            <person name="Poggeler S."/>
            <person name="Quandt C.A."/>
            <person name="Sperisen C."/>
            <person name="Tritt A."/>
            <person name="Tisserant E."/>
            <person name="Crous P.W."/>
            <person name="Henrissat B."/>
            <person name="Nehls U."/>
            <person name="Egli S."/>
            <person name="Spatafora J.W."/>
            <person name="Grigoriev I.V."/>
            <person name="Martin F.M."/>
        </authorList>
    </citation>
    <scope>NUCLEOTIDE SEQUENCE [LARGE SCALE GENOMIC DNA]</scope>
    <source>
        <strain evidence="2 3">CBS 207.34</strain>
    </source>
</reference>
<evidence type="ECO:0000313" key="3">
    <source>
        <dbReference type="Proteomes" id="UP000250140"/>
    </source>
</evidence>
<feature type="compositionally biased region" description="Low complexity" evidence="1">
    <location>
        <begin position="216"/>
        <end position="227"/>
    </location>
</feature>
<feature type="compositionally biased region" description="Basic and acidic residues" evidence="1">
    <location>
        <begin position="659"/>
        <end position="668"/>
    </location>
</feature>
<sequence length="822" mass="88848">MVPKGIPCPDPSVHNTKNTALQEQASTAALYVTKPSRGTNVRESNPLDADHKISSAGAAASLKYARAQHLPSFPVVGIDTQGSAGTAATLANANKKSIERWKPDSSDAAGKAAFLAKDYKMAPLWSPEASAAGSKAALLAHRDAGKSNLWVPGASADGNSAANIAMRKKGFSPEVDYGHTKDGRSRALIAATGAVSGRRRAESTPAPANLPSYPDSANSAQNALSAATIAHRPSVSAQKDSSRLGSGAMEAARIQHSRSIPRAMYTEHPPVALEVEEQNRQSALRASAISMARQMYEVQQRHIDEAAGRSSRSQGQSAATTAHGRQPSTTDTSIKQQAMQYINVQEAAQKLAAERLAKIGMNDQEAAFRSYYGYEKQSRSRLSMRRERRRAASDPETLDSVDEKQSRRIRSQMSQFNTQLAEIDAKKRQQDRQNLLAAAERKVQAQMHGMDEKVFNETGKMSPAMIEEWDAKARAKAAADSEARMTNHGKVHVGGGKFLDQSEIDAVAAARVQPTLDEINDAAEKQRAREEERRLDQEEQKRQAQIEKQRAAELKEEEKRARAEEKASSRTEKEAERAKRAEERRITKEKRKPKDVPKPIAVEPLPVTSPTLPVADTGPDLSASVTAAGTTTAADNDDDELYRDPEPIRQAPAPTVPEPEAKEHRTRSEPTSPTSPTKPDSKGFKHLFSKLKRRSKHPNPEPSFAGGAALTGATGPHPSAGGDPPHAASSSTTTTAAANPRRSPSISSLSSSADDVDVDDRGRGRVPQRRASGFSAVSKEEDGEEARDTFDERLVPPPSFGSDAVDGRRGSPVRDSRFQEQL</sequence>